<feature type="compositionally biased region" description="Basic and acidic residues" evidence="11">
    <location>
        <begin position="336"/>
        <end position="374"/>
    </location>
</feature>
<feature type="domain" description="PX" evidence="12">
    <location>
        <begin position="695"/>
        <end position="811"/>
    </location>
</feature>
<feature type="compositionally biased region" description="Basic and acidic residues" evidence="11">
    <location>
        <begin position="420"/>
        <end position="429"/>
    </location>
</feature>
<dbReference type="CDD" id="cd05254">
    <property type="entry name" value="dTDP_HR_like_SDR_e"/>
    <property type="match status" value="1"/>
</dbReference>
<dbReference type="PANTHER" id="PTHR10555:SF170">
    <property type="entry name" value="FI18122P1"/>
    <property type="match status" value="1"/>
</dbReference>
<dbReference type="Proteomes" id="UP000246740">
    <property type="component" value="Unassembled WGS sequence"/>
</dbReference>
<dbReference type="EMBL" id="KZ819188">
    <property type="protein sequence ID" value="PWZ03599.1"/>
    <property type="molecule type" value="Genomic_DNA"/>
</dbReference>
<feature type="compositionally biased region" description="Low complexity" evidence="11">
    <location>
        <begin position="375"/>
        <end position="390"/>
    </location>
</feature>
<feature type="compositionally biased region" description="Low complexity" evidence="11">
    <location>
        <begin position="467"/>
        <end position="483"/>
    </location>
</feature>
<keyword evidence="14" id="KW-1185">Reference proteome</keyword>
<gene>
    <name evidence="13" type="ORF">BCV70DRAFT_20093</name>
</gene>
<evidence type="ECO:0000313" key="14">
    <source>
        <dbReference type="Proteomes" id="UP000246740"/>
    </source>
</evidence>
<dbReference type="GO" id="GO:0045053">
    <property type="term" value="P:protein retention in Golgi apparatus"/>
    <property type="evidence" value="ECO:0007669"/>
    <property type="project" value="TreeGrafter"/>
</dbReference>
<dbReference type="FunFam" id="3.40.50.720:FF:000357">
    <property type="entry name" value="Methionine adenosyltransferase 2 subunit beta"/>
    <property type="match status" value="1"/>
</dbReference>
<reference evidence="13 14" key="1">
    <citation type="journal article" date="2018" name="Mol. Biol. Evol.">
        <title>Broad Genomic Sampling Reveals a Smut Pathogenic Ancestry of the Fungal Clade Ustilaginomycotina.</title>
        <authorList>
            <person name="Kijpornyongpan T."/>
            <person name="Mondo S.J."/>
            <person name="Barry K."/>
            <person name="Sandor L."/>
            <person name="Lee J."/>
            <person name="Lipzen A."/>
            <person name="Pangilinan J."/>
            <person name="LaButti K."/>
            <person name="Hainaut M."/>
            <person name="Henrissat B."/>
            <person name="Grigoriev I.V."/>
            <person name="Spatafora J.W."/>
            <person name="Aime M.C."/>
        </authorList>
    </citation>
    <scope>NUCLEOTIDE SEQUENCE [LARGE SCALE GENOMIC DNA]</scope>
    <source>
        <strain evidence="13 14">MCA 3645</strain>
    </source>
</reference>
<feature type="compositionally biased region" description="Basic and acidic residues" evidence="11">
    <location>
        <begin position="1258"/>
        <end position="1267"/>
    </location>
</feature>
<protein>
    <submittedName>
        <fullName evidence="13">Vps5-domain-containing protein</fullName>
    </submittedName>
</protein>
<dbReference type="GO" id="GO:0005794">
    <property type="term" value="C:Golgi apparatus"/>
    <property type="evidence" value="ECO:0007669"/>
    <property type="project" value="UniProtKB-SubCell"/>
</dbReference>
<evidence type="ECO:0000256" key="5">
    <source>
        <dbReference type="ARBA" id="ARBA00022448"/>
    </source>
</evidence>
<feature type="compositionally biased region" description="Acidic residues" evidence="11">
    <location>
        <begin position="591"/>
        <end position="600"/>
    </location>
</feature>
<dbReference type="GO" id="GO:0015031">
    <property type="term" value="P:protein transport"/>
    <property type="evidence" value="ECO:0007669"/>
    <property type="project" value="UniProtKB-KW"/>
</dbReference>
<dbReference type="STRING" id="1882483.A0A317Y1V1"/>
<dbReference type="InterPro" id="IPR036871">
    <property type="entry name" value="PX_dom_sf"/>
</dbReference>
<keyword evidence="10" id="KW-0472">Membrane</keyword>
<feature type="compositionally biased region" description="Basic and acidic residues" evidence="11">
    <location>
        <begin position="1307"/>
        <end position="1325"/>
    </location>
</feature>
<dbReference type="FunFam" id="1.20.1270.60:FF:000022">
    <property type="entry name" value="Sorting nexin 3 protein"/>
    <property type="match status" value="1"/>
</dbReference>
<dbReference type="InterPro" id="IPR037868">
    <property type="entry name" value="PX_Vps5"/>
</dbReference>
<feature type="compositionally biased region" description="Polar residues" evidence="11">
    <location>
        <begin position="998"/>
        <end position="1014"/>
    </location>
</feature>
<dbReference type="PANTHER" id="PTHR10555">
    <property type="entry name" value="SORTING NEXIN"/>
    <property type="match status" value="1"/>
</dbReference>
<feature type="compositionally biased region" description="Low complexity" evidence="11">
    <location>
        <begin position="1283"/>
        <end position="1306"/>
    </location>
</feature>
<evidence type="ECO:0000256" key="3">
    <source>
        <dbReference type="ARBA" id="ARBA00004555"/>
    </source>
</evidence>
<dbReference type="CDD" id="cd06861">
    <property type="entry name" value="PX_Vps5p"/>
    <property type="match status" value="1"/>
</dbReference>
<accession>A0A317Y1V1</accession>
<evidence type="ECO:0000256" key="7">
    <source>
        <dbReference type="ARBA" id="ARBA00022553"/>
    </source>
</evidence>
<dbReference type="GO" id="GO:0005768">
    <property type="term" value="C:endosome"/>
    <property type="evidence" value="ECO:0007669"/>
    <property type="project" value="TreeGrafter"/>
</dbReference>
<dbReference type="Pfam" id="PF09325">
    <property type="entry name" value="Vps5"/>
    <property type="match status" value="1"/>
</dbReference>
<dbReference type="InterPro" id="IPR029903">
    <property type="entry name" value="RmlD-like-bd"/>
</dbReference>
<comment type="similarity">
    <text evidence="4">Belongs to the sorting nexin family.</text>
</comment>
<evidence type="ECO:0000256" key="4">
    <source>
        <dbReference type="ARBA" id="ARBA00010883"/>
    </source>
</evidence>
<feature type="compositionally biased region" description="Polar residues" evidence="11">
    <location>
        <begin position="1164"/>
        <end position="1177"/>
    </location>
</feature>
<organism evidence="13 14">
    <name type="scientific">Testicularia cyperi</name>
    <dbReference type="NCBI Taxonomy" id="1882483"/>
    <lineage>
        <taxon>Eukaryota</taxon>
        <taxon>Fungi</taxon>
        <taxon>Dikarya</taxon>
        <taxon>Basidiomycota</taxon>
        <taxon>Ustilaginomycotina</taxon>
        <taxon>Ustilaginomycetes</taxon>
        <taxon>Ustilaginales</taxon>
        <taxon>Anthracoideaceae</taxon>
        <taxon>Testicularia</taxon>
    </lineage>
</organism>
<dbReference type="Pfam" id="PF00787">
    <property type="entry name" value="PX"/>
    <property type="match status" value="1"/>
</dbReference>
<dbReference type="InterPro" id="IPR015404">
    <property type="entry name" value="Vps5_C"/>
</dbReference>
<dbReference type="SUPFAM" id="SSF103657">
    <property type="entry name" value="BAR/IMD domain-like"/>
    <property type="match status" value="1"/>
</dbReference>
<keyword evidence="9" id="KW-0333">Golgi apparatus</keyword>
<dbReference type="GO" id="GO:0042147">
    <property type="term" value="P:retrograde transport, endosome to Golgi"/>
    <property type="evidence" value="ECO:0007669"/>
    <property type="project" value="TreeGrafter"/>
</dbReference>
<proteinExistence type="inferred from homology"/>
<name>A0A317Y1V1_9BASI</name>
<feature type="compositionally biased region" description="Low complexity" evidence="11">
    <location>
        <begin position="1130"/>
        <end position="1139"/>
    </location>
</feature>
<dbReference type="InterPro" id="IPR001683">
    <property type="entry name" value="PX_dom"/>
</dbReference>
<evidence type="ECO:0000256" key="1">
    <source>
        <dbReference type="ARBA" id="ARBA00004287"/>
    </source>
</evidence>
<dbReference type="SUPFAM" id="SSF51735">
    <property type="entry name" value="NAD(P)-binding Rossmann-fold domains"/>
    <property type="match status" value="1"/>
</dbReference>
<feature type="compositionally biased region" description="Polar residues" evidence="11">
    <location>
        <begin position="1192"/>
        <end position="1220"/>
    </location>
</feature>
<dbReference type="InParanoid" id="A0A317Y1V1"/>
<dbReference type="GO" id="GO:0030904">
    <property type="term" value="C:retromer complex"/>
    <property type="evidence" value="ECO:0007669"/>
    <property type="project" value="UniProtKB-ARBA"/>
</dbReference>
<dbReference type="InterPro" id="IPR036291">
    <property type="entry name" value="NAD(P)-bd_dom_sf"/>
</dbReference>
<dbReference type="GO" id="GO:0005829">
    <property type="term" value="C:cytosol"/>
    <property type="evidence" value="ECO:0007669"/>
    <property type="project" value="GOC"/>
</dbReference>
<keyword evidence="7" id="KW-0597">Phosphoprotein</keyword>
<feature type="compositionally biased region" description="Polar residues" evidence="11">
    <location>
        <begin position="410"/>
        <end position="419"/>
    </location>
</feature>
<feature type="region of interest" description="Disordered" evidence="11">
    <location>
        <begin position="336"/>
        <end position="681"/>
    </location>
</feature>
<dbReference type="Pfam" id="PF04321">
    <property type="entry name" value="RmlD_sub_bind"/>
    <property type="match status" value="1"/>
</dbReference>
<comment type="subcellular location">
    <subcellularLocation>
        <location evidence="2">Cytoplasm</location>
    </subcellularLocation>
    <subcellularLocation>
        <location evidence="3">Golgi apparatus</location>
    </subcellularLocation>
    <subcellularLocation>
        <location evidence="1">Membrane</location>
        <topology evidence="1">Peripheral membrane protein</topology>
        <orientation evidence="1">Cytoplasmic side</orientation>
    </subcellularLocation>
</comment>
<keyword evidence="8" id="KW-0653">Protein transport</keyword>
<dbReference type="Gene3D" id="3.30.1520.10">
    <property type="entry name" value="Phox-like domain"/>
    <property type="match status" value="1"/>
</dbReference>
<feature type="compositionally biased region" description="Polar residues" evidence="11">
    <location>
        <begin position="500"/>
        <end position="512"/>
    </location>
</feature>
<keyword evidence="5" id="KW-0813">Transport</keyword>
<dbReference type="SMART" id="SM00312">
    <property type="entry name" value="PX"/>
    <property type="match status" value="1"/>
</dbReference>
<keyword evidence="6" id="KW-0963">Cytoplasm</keyword>
<dbReference type="Gene3D" id="1.20.1270.60">
    <property type="entry name" value="Arfaptin homology (AH) domain/BAR domain"/>
    <property type="match status" value="1"/>
</dbReference>
<evidence type="ECO:0000256" key="11">
    <source>
        <dbReference type="SAM" id="MobiDB-lite"/>
    </source>
</evidence>
<evidence type="ECO:0000256" key="9">
    <source>
        <dbReference type="ARBA" id="ARBA00023034"/>
    </source>
</evidence>
<dbReference type="SUPFAM" id="SSF64268">
    <property type="entry name" value="PX domain"/>
    <property type="match status" value="1"/>
</dbReference>
<evidence type="ECO:0000256" key="2">
    <source>
        <dbReference type="ARBA" id="ARBA00004496"/>
    </source>
</evidence>
<feature type="compositionally biased region" description="Polar residues" evidence="11">
    <location>
        <begin position="624"/>
        <end position="649"/>
    </location>
</feature>
<feature type="compositionally biased region" description="Low complexity" evidence="11">
    <location>
        <begin position="550"/>
        <end position="564"/>
    </location>
</feature>
<dbReference type="PROSITE" id="PS50195">
    <property type="entry name" value="PX"/>
    <property type="match status" value="1"/>
</dbReference>
<feature type="compositionally biased region" description="Basic and acidic residues" evidence="11">
    <location>
        <begin position="393"/>
        <end position="408"/>
    </location>
</feature>
<evidence type="ECO:0000256" key="6">
    <source>
        <dbReference type="ARBA" id="ARBA00022490"/>
    </source>
</evidence>
<feature type="region of interest" description="Disordered" evidence="11">
    <location>
        <begin position="990"/>
        <end position="1015"/>
    </location>
</feature>
<dbReference type="GO" id="GO:0035091">
    <property type="term" value="F:phosphatidylinositol binding"/>
    <property type="evidence" value="ECO:0007669"/>
    <property type="project" value="InterPro"/>
</dbReference>
<dbReference type="Gene3D" id="3.40.50.720">
    <property type="entry name" value="NAD(P)-binding Rossmann-like Domain"/>
    <property type="match status" value="1"/>
</dbReference>
<dbReference type="InterPro" id="IPR027267">
    <property type="entry name" value="AH/BAR_dom_sf"/>
</dbReference>
<evidence type="ECO:0000256" key="8">
    <source>
        <dbReference type="ARBA" id="ARBA00022927"/>
    </source>
</evidence>
<sequence>MKVLVTGASGLLGRAVHQQCRDRQHDTKALAFTRSNPESGLDRLDLTNTDALEACLKQFSPDVIIHTAAERRPDIVEKDPAASQAINVDVPANMARLAAQLPRTPLLVNISTDYVFDGSRPPYKVDDEPNPLNAYGVSKLQGERAVSSNAKPGFFTNLRVPVLYGRASYNSESAVNVLLDAINPAPGSTPKKCDAYAVRYPTSVEDVAKAILHLADKFVQQSDASSDGEPAVPPTTHFSAKEAMTKYDMCLVLSRIANAVGFETRTDLLDPEYEVDPMAATARPRHCKLDTSVLEDYGVPVQYTSFEDWWRPYLTEKYQEKLKEEARLAAEAEAQRKREEEERKKREAEEAERQRKLREQQEREQEEARQKAEAEAAAAAAAAAKAQTEAAELEAKRKQQEQNDDASKAETGQDSNSEQTGKDTDKDHAQSGSTGEDSHDRAPTSSGPGSPHPSFNSLKARPTPPATSGLPSPTSSHPPSSIRSGHRPESPVQEPVGIASTDQPNGSSQARTSAEEESTPTPVGSVLRDSPLNLAAARERERLGQTLPQRSLSASSAARLTSLTDESTMFGGSSRRFGANSTSNSRRASKDDDDDDDDDAYGQPSPRDAQAAFPVPGLDAENGMQRNLTSASVTSDGSFAASRPSTDTQGRPIPPGQQPTPASSQPPRLYHRPSFDELQNARDREAYERVHRKNYEFNIKVGDPQKIGDPMTAHIVYTVRTNTNSPTFRAPNFSVLRRYKDFRWLHAALVENNPGIIVPPVPEKVSIGRFAAELIEARRIGLETCINKIANHALLQQDDDFRLFLESDNFAADVKARDLIKGPITTPEQKTYKSWGSALLGTVVPSSSSLSSGALSAYRFEETDEWFNEQKVYLDSLENALKGLVKSISGLSNQRKTMVAAIQQLSEVLLTLSGSSLSRALSTCFAGLAEVNRRIWELEDAQAEADVRQVGTTMYEYERVVGSVRKAFTVRTEIWAKSARAHDELRKTRSRFDKYKQANPTSSGPQFQSLLAEQTESETKALEAERLFDTVSRRCKEEMERLDWERVQDFKSAMAKWVDDMITRQMEVVAEFEGYCALLARQTGVQILAPPPSAQHQQHGSPQAPPPQGHMTNGPGAAPEQSQPDSPWMASQSQSQPQPQLQPQPQPSAASQPQSVEEKPRDTAATTSTALANDTSAPPQPEPKADRGPESASENNPGASDPNTPAVADQTSVAVTNTVASESEPRSDPDPSGVEPNAGRVGTADQTPGSADVQDPSVSKDEGRDSADQPTAAVATETRESADANANASAEAEADGSESTSVVNAKVDVDVDVNKEKERDAAASD</sequence>
<evidence type="ECO:0000259" key="12">
    <source>
        <dbReference type="PROSITE" id="PS50195"/>
    </source>
</evidence>
<evidence type="ECO:0000256" key="10">
    <source>
        <dbReference type="ARBA" id="ARBA00023136"/>
    </source>
</evidence>
<evidence type="ECO:0000313" key="13">
    <source>
        <dbReference type="EMBL" id="PWZ03599.1"/>
    </source>
</evidence>
<dbReference type="OrthoDB" id="271164at2759"/>
<feature type="region of interest" description="Disordered" evidence="11">
    <location>
        <begin position="1090"/>
        <end position="1325"/>
    </location>
</feature>
<feature type="compositionally biased region" description="Low complexity" evidence="11">
    <location>
        <begin position="443"/>
        <end position="454"/>
    </location>
</feature>